<dbReference type="InterPro" id="IPR029052">
    <property type="entry name" value="Metallo-depent_PP-like"/>
</dbReference>
<evidence type="ECO:0000256" key="4">
    <source>
        <dbReference type="ARBA" id="ARBA00061089"/>
    </source>
</evidence>
<reference evidence="6" key="1">
    <citation type="submission" date="2013-05" db="EMBL/GenBank/DDBJ databases">
        <title>Genome assembly of Cystobacter fuscus DSM 2262.</title>
        <authorList>
            <person name="Sharma G."/>
            <person name="Khatri I."/>
            <person name="Kaur C."/>
            <person name="Mayilraj S."/>
            <person name="Subramanian S."/>
        </authorList>
    </citation>
    <scope>NUCLEOTIDE SEQUENCE [LARGE SCALE GENOMIC DNA]</scope>
    <source>
        <strain evidence="6">DSM 2262</strain>
    </source>
</reference>
<dbReference type="SUPFAM" id="SSF56300">
    <property type="entry name" value="Metallo-dependent phosphatases"/>
    <property type="match status" value="1"/>
</dbReference>
<dbReference type="InterPro" id="IPR051158">
    <property type="entry name" value="Metallophosphoesterase_sf"/>
</dbReference>
<dbReference type="Proteomes" id="UP000011682">
    <property type="component" value="Unassembled WGS sequence"/>
</dbReference>
<name>S9Q0Z0_CYSF2</name>
<dbReference type="GO" id="GO:0016020">
    <property type="term" value="C:membrane"/>
    <property type="evidence" value="ECO:0007669"/>
    <property type="project" value="GOC"/>
</dbReference>
<evidence type="ECO:0000256" key="3">
    <source>
        <dbReference type="ARBA" id="ARBA00022801"/>
    </source>
</evidence>
<keyword evidence="7" id="KW-1185">Reference proteome</keyword>
<dbReference type="GO" id="GO:0009245">
    <property type="term" value="P:lipid A biosynthetic process"/>
    <property type="evidence" value="ECO:0007669"/>
    <property type="project" value="TreeGrafter"/>
</dbReference>
<evidence type="ECO:0000259" key="5">
    <source>
        <dbReference type="Pfam" id="PF00149"/>
    </source>
</evidence>
<accession>S9Q0Z0</accession>
<dbReference type="Gene3D" id="3.60.21.10">
    <property type="match status" value="1"/>
</dbReference>
<protein>
    <submittedName>
        <fullName evidence="6">Phosphoesterase</fullName>
    </submittedName>
</protein>
<proteinExistence type="inferred from homology"/>
<comment type="caution">
    <text evidence="6">The sequence shown here is derived from an EMBL/GenBank/DDBJ whole genome shotgun (WGS) entry which is preliminary data.</text>
</comment>
<feature type="domain" description="Calcineurin-like phosphoesterase" evidence="5">
    <location>
        <begin position="63"/>
        <end position="231"/>
    </location>
</feature>
<dbReference type="PANTHER" id="PTHR31302:SF31">
    <property type="entry name" value="PHOSPHODIESTERASE YAEI"/>
    <property type="match status" value="1"/>
</dbReference>
<dbReference type="CDD" id="cd07385">
    <property type="entry name" value="MPP_YkuE_C"/>
    <property type="match status" value="1"/>
</dbReference>
<dbReference type="EMBL" id="ANAH02000076">
    <property type="protein sequence ID" value="EPX54924.1"/>
    <property type="molecule type" value="Genomic_DNA"/>
</dbReference>
<keyword evidence="3" id="KW-0378">Hydrolase</keyword>
<gene>
    <name evidence="6" type="ORF">D187_009759</name>
</gene>
<dbReference type="AlphaFoldDB" id="S9Q0Z0"/>
<keyword evidence="2" id="KW-0479">Metal-binding</keyword>
<dbReference type="InterPro" id="IPR004843">
    <property type="entry name" value="Calcineurin-like_PHP"/>
</dbReference>
<evidence type="ECO:0000313" key="6">
    <source>
        <dbReference type="EMBL" id="EPX54924.1"/>
    </source>
</evidence>
<sequence length="291" mass="31796">MFLALAAAVLEVLPAFPSRVSSATGILMLGSSVSLWALLEARSARVERVEISLRRLPRELDGLRIVQLSDLHIGQTLGRAFLERVVARVNELAPDAVVITGDLVDGSVEDLERDVAPLSALTSKYGTFFVTGNHEYHAGAPEWCEHLGKLRVRVLRNEHVALERNGQILHLAGIDDSEAAHFDVGHRADLPRAVEGRDRSRPLILLAHQPKAVHEAVQHGVDLQLSGHTHGGQVWPFRWLLRAGQPAVDGLRKMGDTLLYVSRGTGHSGPPMRLGVPPEITELVLRASADY</sequence>
<dbReference type="Pfam" id="PF00149">
    <property type="entry name" value="Metallophos"/>
    <property type="match status" value="1"/>
</dbReference>
<dbReference type="eggNOG" id="COG1408">
    <property type="taxonomic scope" value="Bacteria"/>
</dbReference>
<evidence type="ECO:0000256" key="2">
    <source>
        <dbReference type="ARBA" id="ARBA00022723"/>
    </source>
</evidence>
<dbReference type="FunFam" id="3.60.21.10:FF:000028">
    <property type="entry name" value="Putative metallophosphoesterase"/>
    <property type="match status" value="1"/>
</dbReference>
<evidence type="ECO:0000256" key="1">
    <source>
        <dbReference type="ARBA" id="ARBA00001968"/>
    </source>
</evidence>
<organism evidence="6 7">
    <name type="scientific">Cystobacter fuscus (strain ATCC 25194 / DSM 2262 / NBRC 100088 / M29)</name>
    <dbReference type="NCBI Taxonomy" id="1242864"/>
    <lineage>
        <taxon>Bacteria</taxon>
        <taxon>Pseudomonadati</taxon>
        <taxon>Myxococcota</taxon>
        <taxon>Myxococcia</taxon>
        <taxon>Myxococcales</taxon>
        <taxon>Cystobacterineae</taxon>
        <taxon>Archangiaceae</taxon>
        <taxon>Cystobacter</taxon>
    </lineage>
</organism>
<comment type="cofactor">
    <cofactor evidence="1">
        <name>a divalent metal cation</name>
        <dbReference type="ChEBI" id="CHEBI:60240"/>
    </cofactor>
</comment>
<evidence type="ECO:0000313" key="7">
    <source>
        <dbReference type="Proteomes" id="UP000011682"/>
    </source>
</evidence>
<dbReference type="GO" id="GO:0046872">
    <property type="term" value="F:metal ion binding"/>
    <property type="evidence" value="ECO:0007669"/>
    <property type="project" value="UniProtKB-KW"/>
</dbReference>
<comment type="similarity">
    <text evidence="4">Belongs to the metallophosphoesterase superfamily.</text>
</comment>
<dbReference type="GO" id="GO:0008758">
    <property type="term" value="F:UDP-2,3-diacylglucosamine hydrolase activity"/>
    <property type="evidence" value="ECO:0007669"/>
    <property type="project" value="TreeGrafter"/>
</dbReference>
<dbReference type="PANTHER" id="PTHR31302">
    <property type="entry name" value="TRANSMEMBRANE PROTEIN WITH METALLOPHOSPHOESTERASE DOMAIN-RELATED"/>
    <property type="match status" value="1"/>
</dbReference>